<feature type="region of interest" description="Disordered" evidence="1">
    <location>
        <begin position="1"/>
        <end position="59"/>
    </location>
</feature>
<protein>
    <submittedName>
        <fullName evidence="2">Uncharacterized protein</fullName>
    </submittedName>
</protein>
<evidence type="ECO:0000256" key="1">
    <source>
        <dbReference type="SAM" id="MobiDB-lite"/>
    </source>
</evidence>
<accession>A0A387FRG9</accession>
<sequence length="59" mass="6680">MSRKSAQRFCDSDMRKFKSLKRKKESERSRSALAPHQPHGDAGGKRRSVSGLLVVPVQR</sequence>
<reference evidence="2 3" key="1">
    <citation type="submission" date="2018-10" db="EMBL/GenBank/DDBJ databases">
        <title>Rhizobium etli, R. leguminosarum and a new Rhizobium genospecies from Phaseolus dumosus.</title>
        <authorList>
            <person name="Ramirez-Puebla S.T."/>
            <person name="Rogel-Hernandez M.A."/>
            <person name="Guerrero G."/>
            <person name="Ormeno-Orrillo E."/>
            <person name="Martinez-Romero J.C."/>
            <person name="Negrete-Yankelevich S."/>
            <person name="Martinez-Romero E."/>
        </authorList>
    </citation>
    <scope>NUCLEOTIDE SEQUENCE [LARGE SCALE GENOMIC DNA]</scope>
    <source>
        <strain evidence="2 3">CCGE525</strain>
    </source>
</reference>
<dbReference type="AlphaFoldDB" id="A0A387FRG9"/>
<evidence type="ECO:0000313" key="3">
    <source>
        <dbReference type="Proteomes" id="UP000282195"/>
    </source>
</evidence>
<gene>
    <name evidence="2" type="ORF">CCGE525_05585</name>
</gene>
<keyword evidence="3" id="KW-1185">Reference proteome</keyword>
<name>A0A387FRG9_9HYPH</name>
<dbReference type="Proteomes" id="UP000282195">
    <property type="component" value="Chromosome"/>
</dbReference>
<dbReference type="EMBL" id="CP032694">
    <property type="protein sequence ID" value="AYG58341.1"/>
    <property type="molecule type" value="Genomic_DNA"/>
</dbReference>
<evidence type="ECO:0000313" key="2">
    <source>
        <dbReference type="EMBL" id="AYG58341.1"/>
    </source>
</evidence>
<proteinExistence type="predicted"/>
<organism evidence="2 3">
    <name type="scientific">Rhizobium jaguaris</name>
    <dbReference type="NCBI Taxonomy" id="1312183"/>
    <lineage>
        <taxon>Bacteria</taxon>
        <taxon>Pseudomonadati</taxon>
        <taxon>Pseudomonadota</taxon>
        <taxon>Alphaproteobacteria</taxon>
        <taxon>Hyphomicrobiales</taxon>
        <taxon>Rhizobiaceae</taxon>
        <taxon>Rhizobium/Agrobacterium group</taxon>
        <taxon>Rhizobium</taxon>
    </lineage>
</organism>
<dbReference type="KEGG" id="rjg:CCGE525_05585"/>